<dbReference type="PRINTS" id="PR00081">
    <property type="entry name" value="GDHRDH"/>
</dbReference>
<dbReference type="OrthoDB" id="9804774at2"/>
<gene>
    <name evidence="2" type="ORF">BLX24_18535</name>
</gene>
<dbReference type="SUPFAM" id="SSF51735">
    <property type="entry name" value="NAD(P)-binding Rossmann-fold domains"/>
    <property type="match status" value="1"/>
</dbReference>
<dbReference type="PANTHER" id="PTHR42879">
    <property type="entry name" value="3-OXOACYL-(ACYL-CARRIER-PROTEIN) REDUCTASE"/>
    <property type="match status" value="1"/>
</dbReference>
<dbReference type="Pfam" id="PF13561">
    <property type="entry name" value="adh_short_C2"/>
    <property type="match status" value="1"/>
</dbReference>
<dbReference type="AlphaFoldDB" id="A0A1S2VG94"/>
<comment type="caution">
    <text evidence="2">The sequence shown here is derived from an EMBL/GenBank/DDBJ whole genome shotgun (WGS) entry which is preliminary data.</text>
</comment>
<dbReference type="EMBL" id="MORL01000010">
    <property type="protein sequence ID" value="OIN57742.1"/>
    <property type="molecule type" value="Genomic_DNA"/>
</dbReference>
<dbReference type="InterPro" id="IPR002347">
    <property type="entry name" value="SDR_fam"/>
</dbReference>
<dbReference type="InterPro" id="IPR050259">
    <property type="entry name" value="SDR"/>
</dbReference>
<name>A0A1S2VG94_9BACT</name>
<evidence type="ECO:0000313" key="3">
    <source>
        <dbReference type="Proteomes" id="UP000181790"/>
    </source>
</evidence>
<accession>A0A1S2VG94</accession>
<dbReference type="InterPro" id="IPR036291">
    <property type="entry name" value="NAD(P)-bd_dom_sf"/>
</dbReference>
<dbReference type="Proteomes" id="UP000181790">
    <property type="component" value="Unassembled WGS sequence"/>
</dbReference>
<sequence length="262" mass="27615">MNLNLTGKTALVCGSTQGIGKATAIELALLGANVTLLARNEESLRQTLTELDRSQGQTHRYVVADFSEAGAVKTALDRYLAEHPMVHILINNTGGPAGGPLIEATADQFTTTFHNHLVNNQTLVQAVFPSMKKAGFGRIVNIISTSVKQPIIGLGVSNTIRGAVAQWAKTLSLELGQYGITVNNVLPGSTETDRIESLITARAKAADKSREEIRQQMEREIPIGRFATAEEVAAAAAFLCTPAAASISGINVPVDGGKTGGL</sequence>
<evidence type="ECO:0000256" key="1">
    <source>
        <dbReference type="ARBA" id="ARBA00006484"/>
    </source>
</evidence>
<keyword evidence="3" id="KW-1185">Reference proteome</keyword>
<evidence type="ECO:0000313" key="2">
    <source>
        <dbReference type="EMBL" id="OIN57742.1"/>
    </source>
</evidence>
<dbReference type="RefSeq" id="WP_071504683.1">
    <property type="nucleotide sequence ID" value="NZ_MORL01000010.1"/>
</dbReference>
<proteinExistence type="inferred from homology"/>
<organism evidence="2 3">
    <name type="scientific">Arsenicibacter rosenii</name>
    <dbReference type="NCBI Taxonomy" id="1750698"/>
    <lineage>
        <taxon>Bacteria</taxon>
        <taxon>Pseudomonadati</taxon>
        <taxon>Bacteroidota</taxon>
        <taxon>Cytophagia</taxon>
        <taxon>Cytophagales</taxon>
        <taxon>Spirosomataceae</taxon>
        <taxon>Arsenicibacter</taxon>
    </lineage>
</organism>
<dbReference type="PANTHER" id="PTHR42879:SF6">
    <property type="entry name" value="NADPH-DEPENDENT REDUCTASE BACG"/>
    <property type="match status" value="1"/>
</dbReference>
<reference evidence="2 3" key="1">
    <citation type="submission" date="2016-10" db="EMBL/GenBank/DDBJ databases">
        <title>Arsenicibacter rosenii gen. nov., sp. nov., an efficient arsenic-methylating bacterium isolated from an arsenic-contaminated paddy soil.</title>
        <authorList>
            <person name="Huang K."/>
        </authorList>
    </citation>
    <scope>NUCLEOTIDE SEQUENCE [LARGE SCALE GENOMIC DNA]</scope>
    <source>
        <strain evidence="2 3">SM-1</strain>
    </source>
</reference>
<comment type="similarity">
    <text evidence="1">Belongs to the short-chain dehydrogenases/reductases (SDR) family.</text>
</comment>
<dbReference type="Gene3D" id="3.40.50.720">
    <property type="entry name" value="NAD(P)-binding Rossmann-like Domain"/>
    <property type="match status" value="1"/>
</dbReference>
<protein>
    <submittedName>
        <fullName evidence="2">Short-chain dehydrogenase</fullName>
    </submittedName>
</protein>